<feature type="region of interest" description="Disordered" evidence="1">
    <location>
        <begin position="222"/>
        <end position="262"/>
    </location>
</feature>
<name>A0ABP7AUV0_9ACTN</name>
<evidence type="ECO:0000313" key="4">
    <source>
        <dbReference type="Proteomes" id="UP001501490"/>
    </source>
</evidence>
<accession>A0ABP7AUV0</accession>
<sequence length="262" mass="28352">MGTTGVIFAAIAIAWLAYLVPHFVRRRGDEPETEEADPADRFSANVHIVRHGTAPLLDQDLEPIAEYEVSTPLTRRAAIADLRRLDRLAANRRRRVLLGLLAVISLVIGLCAVGWLPWWSAAIPGGLLVAFFAVSRVSVHLMRKRLDQRYRSIVGGGHEKTVFLGRKKVESDDRIASAEPAEAASEPKPHAVALWDPVPITMPTYVSKPLAPRTVRTIDLSGPQVAHAPAHPVTADAPETAETPAAQAERGDEGGSRDIASA</sequence>
<feature type="transmembrane region" description="Helical" evidence="2">
    <location>
        <begin position="6"/>
        <end position="24"/>
    </location>
</feature>
<dbReference type="EMBL" id="BAABAB010000050">
    <property type="protein sequence ID" value="GAA3640478.1"/>
    <property type="molecule type" value="Genomic_DNA"/>
</dbReference>
<keyword evidence="4" id="KW-1185">Reference proteome</keyword>
<dbReference type="RefSeq" id="WP_344809569.1">
    <property type="nucleotide sequence ID" value="NZ_BAABAB010000050.1"/>
</dbReference>
<reference evidence="4" key="1">
    <citation type="journal article" date="2019" name="Int. J. Syst. Evol. Microbiol.">
        <title>The Global Catalogue of Microorganisms (GCM) 10K type strain sequencing project: providing services to taxonomists for standard genome sequencing and annotation.</title>
        <authorList>
            <consortium name="The Broad Institute Genomics Platform"/>
            <consortium name="The Broad Institute Genome Sequencing Center for Infectious Disease"/>
            <person name="Wu L."/>
            <person name="Ma J."/>
        </authorList>
    </citation>
    <scope>NUCLEOTIDE SEQUENCE [LARGE SCALE GENOMIC DNA]</scope>
    <source>
        <strain evidence="4">JCM 16929</strain>
    </source>
</reference>
<feature type="transmembrane region" description="Helical" evidence="2">
    <location>
        <begin position="96"/>
        <end position="116"/>
    </location>
</feature>
<comment type="caution">
    <text evidence="3">The sequence shown here is derived from an EMBL/GenBank/DDBJ whole genome shotgun (WGS) entry which is preliminary data.</text>
</comment>
<proteinExistence type="predicted"/>
<gene>
    <name evidence="3" type="ORF">GCM10022236_48880</name>
</gene>
<keyword evidence="2" id="KW-0472">Membrane</keyword>
<feature type="compositionally biased region" description="Low complexity" evidence="1">
    <location>
        <begin position="232"/>
        <end position="248"/>
    </location>
</feature>
<evidence type="ECO:0000313" key="3">
    <source>
        <dbReference type="EMBL" id="GAA3640478.1"/>
    </source>
</evidence>
<organism evidence="3 4">
    <name type="scientific">Microlunatus ginsengisoli</name>
    <dbReference type="NCBI Taxonomy" id="363863"/>
    <lineage>
        <taxon>Bacteria</taxon>
        <taxon>Bacillati</taxon>
        <taxon>Actinomycetota</taxon>
        <taxon>Actinomycetes</taxon>
        <taxon>Propionibacteriales</taxon>
        <taxon>Propionibacteriaceae</taxon>
        <taxon>Microlunatus</taxon>
    </lineage>
</organism>
<protein>
    <submittedName>
        <fullName evidence="3">Uncharacterized protein</fullName>
    </submittedName>
</protein>
<keyword evidence="2" id="KW-0812">Transmembrane</keyword>
<evidence type="ECO:0000256" key="2">
    <source>
        <dbReference type="SAM" id="Phobius"/>
    </source>
</evidence>
<evidence type="ECO:0000256" key="1">
    <source>
        <dbReference type="SAM" id="MobiDB-lite"/>
    </source>
</evidence>
<keyword evidence="2" id="KW-1133">Transmembrane helix</keyword>
<feature type="transmembrane region" description="Helical" evidence="2">
    <location>
        <begin position="122"/>
        <end position="142"/>
    </location>
</feature>
<dbReference type="Proteomes" id="UP001501490">
    <property type="component" value="Unassembled WGS sequence"/>
</dbReference>